<dbReference type="SUPFAM" id="SSF82185">
    <property type="entry name" value="Histone H3 K4-specific methyltransferase SET7/9 N-terminal domain"/>
    <property type="match status" value="1"/>
</dbReference>
<dbReference type="AlphaFoldDB" id="A0A5B8V749"/>
<name>A0A5B8V749_9BACT</name>
<feature type="compositionally biased region" description="Polar residues" evidence="1">
    <location>
        <begin position="210"/>
        <end position="220"/>
    </location>
</feature>
<organism evidence="2 3">
    <name type="scientific">Panacibacter ginsenosidivorans</name>
    <dbReference type="NCBI Taxonomy" id="1813871"/>
    <lineage>
        <taxon>Bacteria</taxon>
        <taxon>Pseudomonadati</taxon>
        <taxon>Bacteroidota</taxon>
        <taxon>Chitinophagia</taxon>
        <taxon>Chitinophagales</taxon>
        <taxon>Chitinophagaceae</taxon>
        <taxon>Panacibacter</taxon>
    </lineage>
</organism>
<feature type="compositionally biased region" description="Basic and acidic residues" evidence="1">
    <location>
        <begin position="225"/>
        <end position="235"/>
    </location>
</feature>
<dbReference type="EMBL" id="CP042435">
    <property type="protein sequence ID" value="QEC66723.1"/>
    <property type="molecule type" value="Genomic_DNA"/>
</dbReference>
<proteinExistence type="predicted"/>
<accession>A0A5B8V749</accession>
<feature type="region of interest" description="Disordered" evidence="1">
    <location>
        <begin position="208"/>
        <end position="252"/>
    </location>
</feature>
<reference evidence="2 3" key="1">
    <citation type="journal article" date="2016" name="Int. J. Syst. Evol. Microbiol.">
        <title>Panacibacter ginsenosidivorans gen. nov., sp. nov., with ginsenoside converting activity isolated from soil of a ginseng field.</title>
        <authorList>
            <person name="Siddiqi M.Z."/>
            <person name="Muhammad Shafi S."/>
            <person name="Choi K.D."/>
            <person name="Im W.T."/>
        </authorList>
    </citation>
    <scope>NUCLEOTIDE SEQUENCE [LARGE SCALE GENOMIC DNA]</scope>
    <source>
        <strain evidence="2 3">Gsoil1550</strain>
    </source>
</reference>
<evidence type="ECO:0000313" key="2">
    <source>
        <dbReference type="EMBL" id="QEC66723.1"/>
    </source>
</evidence>
<dbReference type="Proteomes" id="UP000321533">
    <property type="component" value="Chromosome"/>
</dbReference>
<keyword evidence="3" id="KW-1185">Reference proteome</keyword>
<protein>
    <submittedName>
        <fullName evidence="2">Uncharacterized protein</fullName>
    </submittedName>
</protein>
<evidence type="ECO:0000313" key="3">
    <source>
        <dbReference type="Proteomes" id="UP000321533"/>
    </source>
</evidence>
<gene>
    <name evidence="2" type="ORF">FRZ67_05180</name>
</gene>
<dbReference type="KEGG" id="pgin:FRZ67_05180"/>
<sequence length="252" mass="28813">MNKMYKSATQVKINSSNTAWFKKIKIFVMRGIVFVCLIFSLSSFGQYKSFVIGVKGDTLNIVDNAGLKQGRWVIKVDALRGEPGYEEEGYFKDDKRDGIWRKYSTMGDLQAIESYRFGFKDGKSTYYTVYGMLREESWKAVDPKNPYDTIDVPDLHSDVVYRRLVKLEGTTYKHGTWNYYNPQTGMITKTEDYVLDKLVTSKKSNPFAIDSSSTASNDTTKVLPKPKEVLDYEKKNSKKKKIKVRDGATGVP</sequence>
<evidence type="ECO:0000256" key="1">
    <source>
        <dbReference type="SAM" id="MobiDB-lite"/>
    </source>
</evidence>